<dbReference type="InterPro" id="IPR011663">
    <property type="entry name" value="UTRA"/>
</dbReference>
<dbReference type="Gene3D" id="3.40.1410.10">
    <property type="entry name" value="Chorismate lyase-like"/>
    <property type="match status" value="1"/>
</dbReference>
<evidence type="ECO:0000256" key="2">
    <source>
        <dbReference type="ARBA" id="ARBA00023125"/>
    </source>
</evidence>
<evidence type="ECO:0000313" key="5">
    <source>
        <dbReference type="EMBL" id="KRL47406.1"/>
    </source>
</evidence>
<dbReference type="SUPFAM" id="SSF46785">
    <property type="entry name" value="Winged helix' DNA-binding domain"/>
    <property type="match status" value="1"/>
</dbReference>
<dbReference type="SMART" id="SM00345">
    <property type="entry name" value="HTH_GNTR"/>
    <property type="match status" value="1"/>
</dbReference>
<dbReference type="Pfam" id="PF00392">
    <property type="entry name" value="GntR"/>
    <property type="match status" value="1"/>
</dbReference>
<dbReference type="Gene3D" id="1.10.10.10">
    <property type="entry name" value="Winged helix-like DNA-binding domain superfamily/Winged helix DNA-binding domain"/>
    <property type="match status" value="1"/>
</dbReference>
<dbReference type="CDD" id="cd07377">
    <property type="entry name" value="WHTH_GntR"/>
    <property type="match status" value="1"/>
</dbReference>
<dbReference type="GO" id="GO:0003700">
    <property type="term" value="F:DNA-binding transcription factor activity"/>
    <property type="evidence" value="ECO:0007669"/>
    <property type="project" value="InterPro"/>
</dbReference>
<name>A0A0R1QT71_9LACO</name>
<accession>A0A0R1QT71</accession>
<evidence type="ECO:0000259" key="4">
    <source>
        <dbReference type="PROSITE" id="PS50949"/>
    </source>
</evidence>
<dbReference type="InterPro" id="IPR050679">
    <property type="entry name" value="Bact_HTH_transcr_reg"/>
</dbReference>
<dbReference type="Proteomes" id="UP000051790">
    <property type="component" value="Unassembled WGS sequence"/>
</dbReference>
<gene>
    <name evidence="5" type="ORF">FD01_GL000267</name>
</gene>
<proteinExistence type="predicted"/>
<dbReference type="Pfam" id="PF07702">
    <property type="entry name" value="UTRA"/>
    <property type="match status" value="1"/>
</dbReference>
<protein>
    <submittedName>
        <fullName evidence="5">Transcriptional regulator</fullName>
    </submittedName>
</protein>
<dbReference type="PRINTS" id="PR00035">
    <property type="entry name" value="HTHGNTR"/>
</dbReference>
<dbReference type="GO" id="GO:0045892">
    <property type="term" value="P:negative regulation of DNA-templated transcription"/>
    <property type="evidence" value="ECO:0007669"/>
    <property type="project" value="TreeGrafter"/>
</dbReference>
<dbReference type="RefSeq" id="WP_056962939.1">
    <property type="nucleotide sequence ID" value="NZ_AZEU01000098.1"/>
</dbReference>
<evidence type="ECO:0000256" key="1">
    <source>
        <dbReference type="ARBA" id="ARBA00023015"/>
    </source>
</evidence>
<evidence type="ECO:0000256" key="3">
    <source>
        <dbReference type="ARBA" id="ARBA00023163"/>
    </source>
</evidence>
<feature type="domain" description="HTH gntR-type" evidence="4">
    <location>
        <begin position="3"/>
        <end position="71"/>
    </location>
</feature>
<dbReference type="PATRIC" id="fig|1423769.4.peg.289"/>
<dbReference type="PANTHER" id="PTHR44846:SF5">
    <property type="entry name" value="HTH-TYPE TRANSCRIPTIONAL REGULATOR GMUR"/>
    <property type="match status" value="1"/>
</dbReference>
<reference evidence="5 6" key="1">
    <citation type="journal article" date="2015" name="Genome Announc.">
        <title>Expanding the biotechnology potential of lactobacilli through comparative genomics of 213 strains and associated genera.</title>
        <authorList>
            <person name="Sun Z."/>
            <person name="Harris H.M."/>
            <person name="McCann A."/>
            <person name="Guo C."/>
            <person name="Argimon S."/>
            <person name="Zhang W."/>
            <person name="Yang X."/>
            <person name="Jeffery I.B."/>
            <person name="Cooney J.C."/>
            <person name="Kagawa T.F."/>
            <person name="Liu W."/>
            <person name="Song Y."/>
            <person name="Salvetti E."/>
            <person name="Wrobel A."/>
            <person name="Rasinkangas P."/>
            <person name="Parkhill J."/>
            <person name="Rea M.C."/>
            <person name="O'Sullivan O."/>
            <person name="Ritari J."/>
            <person name="Douillard F.P."/>
            <person name="Paul Ross R."/>
            <person name="Yang R."/>
            <person name="Briner A.E."/>
            <person name="Felis G.E."/>
            <person name="de Vos W.M."/>
            <person name="Barrangou R."/>
            <person name="Klaenhammer T.R."/>
            <person name="Caufield P.W."/>
            <person name="Cui Y."/>
            <person name="Zhang H."/>
            <person name="O'Toole P.W."/>
        </authorList>
    </citation>
    <scope>NUCLEOTIDE SEQUENCE [LARGE SCALE GENOMIC DNA]</scope>
    <source>
        <strain evidence="5 6">DSM 13343</strain>
    </source>
</reference>
<dbReference type="InterPro" id="IPR036388">
    <property type="entry name" value="WH-like_DNA-bd_sf"/>
</dbReference>
<keyword evidence="6" id="KW-1185">Reference proteome</keyword>
<dbReference type="EMBL" id="AZEU01000098">
    <property type="protein sequence ID" value="KRL47406.1"/>
    <property type="molecule type" value="Genomic_DNA"/>
</dbReference>
<keyword evidence="2" id="KW-0238">DNA-binding</keyword>
<sequence>MSKSKYEKVSIEIQRRIHDQIYPPMSRLPDQNALAEEFGVSRVTIREACDRLAQLGLVYKQSGRGTYVLGDVAAHGDEAPESRFNGLTELRGEQHVTSDLLGFNVAMPSTLVQSKLGLTADEPVYVIDRLRKIDDLPRFLEHNFIPLKLAPGLTREVLSGSLYGYLCDELGLRLSGAKRDITATLATARDVLYLKAELGEPVLEVEQVMWLSTGENIDYSTVRNLARLGGYAMMNTYQQQ</sequence>
<keyword evidence="1" id="KW-0805">Transcription regulation</keyword>
<dbReference type="InterPro" id="IPR028978">
    <property type="entry name" value="Chorismate_lyase_/UTRA_dom_sf"/>
</dbReference>
<dbReference type="InterPro" id="IPR000524">
    <property type="entry name" value="Tscrpt_reg_HTH_GntR"/>
</dbReference>
<dbReference type="SUPFAM" id="SSF64288">
    <property type="entry name" value="Chorismate lyase-like"/>
    <property type="match status" value="1"/>
</dbReference>
<organism evidence="5 6">
    <name type="scientific">Lacticaseibacillus manihotivorans DSM 13343 = JCM 12514</name>
    <dbReference type="NCBI Taxonomy" id="1423769"/>
    <lineage>
        <taxon>Bacteria</taxon>
        <taxon>Bacillati</taxon>
        <taxon>Bacillota</taxon>
        <taxon>Bacilli</taxon>
        <taxon>Lactobacillales</taxon>
        <taxon>Lactobacillaceae</taxon>
        <taxon>Lacticaseibacillus</taxon>
    </lineage>
</organism>
<dbReference type="SMART" id="SM00866">
    <property type="entry name" value="UTRA"/>
    <property type="match status" value="1"/>
</dbReference>
<dbReference type="InterPro" id="IPR036390">
    <property type="entry name" value="WH_DNA-bd_sf"/>
</dbReference>
<keyword evidence="3" id="KW-0804">Transcription</keyword>
<dbReference type="PANTHER" id="PTHR44846">
    <property type="entry name" value="MANNOSYL-D-GLYCERATE TRANSPORT/METABOLISM SYSTEM REPRESSOR MNGR-RELATED"/>
    <property type="match status" value="1"/>
</dbReference>
<dbReference type="OrthoDB" id="9815017at2"/>
<dbReference type="PROSITE" id="PS50949">
    <property type="entry name" value="HTH_GNTR"/>
    <property type="match status" value="1"/>
</dbReference>
<dbReference type="GO" id="GO:0003677">
    <property type="term" value="F:DNA binding"/>
    <property type="evidence" value="ECO:0007669"/>
    <property type="project" value="UniProtKB-KW"/>
</dbReference>
<evidence type="ECO:0000313" key="6">
    <source>
        <dbReference type="Proteomes" id="UP000051790"/>
    </source>
</evidence>
<dbReference type="AlphaFoldDB" id="A0A0R1QT71"/>
<comment type="caution">
    <text evidence="5">The sequence shown here is derived from an EMBL/GenBank/DDBJ whole genome shotgun (WGS) entry which is preliminary data.</text>
</comment>